<evidence type="ECO:0000313" key="6">
    <source>
        <dbReference type="Proteomes" id="UP000271573"/>
    </source>
</evidence>
<keyword evidence="6" id="KW-1185">Reference proteome</keyword>
<keyword evidence="3" id="KW-0804">Transcription</keyword>
<evidence type="ECO:0000256" key="1">
    <source>
        <dbReference type="ARBA" id="ARBA00023015"/>
    </source>
</evidence>
<dbReference type="InterPro" id="IPR050109">
    <property type="entry name" value="HTH-type_TetR-like_transc_reg"/>
</dbReference>
<dbReference type="InterPro" id="IPR009057">
    <property type="entry name" value="Homeodomain-like_sf"/>
</dbReference>
<dbReference type="Pfam" id="PF18598">
    <property type="entry name" value="TetR_C_36"/>
    <property type="match status" value="1"/>
</dbReference>
<dbReference type="PANTHER" id="PTHR30055:SF234">
    <property type="entry name" value="HTH-TYPE TRANSCRIPTIONAL REGULATOR BETI"/>
    <property type="match status" value="1"/>
</dbReference>
<keyword evidence="2" id="KW-0238">DNA-binding</keyword>
<feature type="domain" description="QsdR TetR regulatory C-terminal" evidence="4">
    <location>
        <begin position="102"/>
        <end position="210"/>
    </location>
</feature>
<dbReference type="Proteomes" id="UP000271573">
    <property type="component" value="Chromosome"/>
</dbReference>
<evidence type="ECO:0000313" key="5">
    <source>
        <dbReference type="EMBL" id="BBH15721.1"/>
    </source>
</evidence>
<organism evidence="5 6">
    <name type="scientific">Nocardioides baekrokdamisoli</name>
    <dbReference type="NCBI Taxonomy" id="1804624"/>
    <lineage>
        <taxon>Bacteria</taxon>
        <taxon>Bacillati</taxon>
        <taxon>Actinomycetota</taxon>
        <taxon>Actinomycetes</taxon>
        <taxon>Propionibacteriales</taxon>
        <taxon>Nocardioidaceae</taxon>
        <taxon>Nocardioides</taxon>
    </lineage>
</organism>
<proteinExistence type="predicted"/>
<evidence type="ECO:0000259" key="4">
    <source>
        <dbReference type="Pfam" id="PF18598"/>
    </source>
</evidence>
<dbReference type="InterPro" id="IPR041485">
    <property type="entry name" value="TetR_C_36"/>
</dbReference>
<dbReference type="AlphaFoldDB" id="A0A3G9IQ32"/>
<evidence type="ECO:0000256" key="2">
    <source>
        <dbReference type="ARBA" id="ARBA00023125"/>
    </source>
</evidence>
<dbReference type="GO" id="GO:0003700">
    <property type="term" value="F:DNA-binding transcription factor activity"/>
    <property type="evidence" value="ECO:0007669"/>
    <property type="project" value="TreeGrafter"/>
</dbReference>
<dbReference type="KEGG" id="nbe:Back2_00080"/>
<dbReference type="SUPFAM" id="SSF46689">
    <property type="entry name" value="Homeodomain-like"/>
    <property type="match status" value="1"/>
</dbReference>
<dbReference type="EMBL" id="AP019307">
    <property type="protein sequence ID" value="BBH15721.1"/>
    <property type="molecule type" value="Genomic_DNA"/>
</dbReference>
<dbReference type="GO" id="GO:0000976">
    <property type="term" value="F:transcription cis-regulatory region binding"/>
    <property type="evidence" value="ECO:0007669"/>
    <property type="project" value="TreeGrafter"/>
</dbReference>
<evidence type="ECO:0000256" key="3">
    <source>
        <dbReference type="ARBA" id="ARBA00023163"/>
    </source>
</evidence>
<protein>
    <recommendedName>
        <fullName evidence="4">QsdR TetR regulatory C-terminal domain-containing protein</fullName>
    </recommendedName>
</protein>
<reference evidence="5 6" key="1">
    <citation type="submission" date="2018-11" db="EMBL/GenBank/DDBJ databases">
        <title>Complete genome sequence of Nocardioides baekrokdamisoli strain KCTC 39748.</title>
        <authorList>
            <person name="Kang S.W."/>
            <person name="Lee K.C."/>
            <person name="Kim K.K."/>
            <person name="Kim J.S."/>
            <person name="Kim D.S."/>
            <person name="Ko S.H."/>
            <person name="Yang S.H."/>
            <person name="Shin Y.K."/>
            <person name="Lee J.S."/>
        </authorList>
    </citation>
    <scope>NUCLEOTIDE SEQUENCE [LARGE SCALE GENOMIC DNA]</scope>
    <source>
        <strain evidence="5 6">KCTC 39748</strain>
    </source>
</reference>
<keyword evidence="1" id="KW-0805">Transcription regulation</keyword>
<dbReference type="PANTHER" id="PTHR30055">
    <property type="entry name" value="HTH-TYPE TRANSCRIPTIONAL REGULATOR RUTR"/>
    <property type="match status" value="1"/>
</dbReference>
<sequence length="210" mass="22725">MFQTVEKGVIVSASVTSPTPLPSRGGRPAGATPEEVLREARRAFNAGVRVDARAIAEKLGISRTSIYRWYGARDGLMGAVLAAEFRYLVDTCEVTTGPSAGRIKATVLAVSATMAHHAPFAAYLSDHKLEALRVITASDGRVQPASVARVREMIDQAIQRDGYQPRLESELLAYTLIRLVDGFVYTSYDDSRVALNTDLSQLDAVLTALL</sequence>
<gene>
    <name evidence="5" type="ORF">Back2_00080</name>
</gene>
<accession>A0A3G9IQ32</accession>
<name>A0A3G9IQ32_9ACTN</name>
<dbReference type="Gene3D" id="1.10.357.10">
    <property type="entry name" value="Tetracycline Repressor, domain 2"/>
    <property type="match status" value="1"/>
</dbReference>